<evidence type="ECO:0000313" key="3">
    <source>
        <dbReference type="Proteomes" id="UP000232063"/>
    </source>
</evidence>
<sequence length="76" mass="8821">MKTLVSIFPTLAISSSVVTSFAHATPKQQQTEMKTSQINSESNSIKKIFLKIEILIKLHKKIILIYWLKMFIWINK</sequence>
<dbReference type="Proteomes" id="UP000232063">
    <property type="component" value="Chromosome"/>
</dbReference>
<feature type="chain" id="PRO_5014959683" evidence="1">
    <location>
        <begin position="25"/>
        <end position="76"/>
    </location>
</feature>
<evidence type="ECO:0000256" key="1">
    <source>
        <dbReference type="SAM" id="SignalP"/>
    </source>
</evidence>
<organism evidence="2 3">
    <name type="scientific">Williamsoniiplasma luminosum</name>
    <dbReference type="NCBI Taxonomy" id="214888"/>
    <lineage>
        <taxon>Bacteria</taxon>
        <taxon>Bacillati</taxon>
        <taxon>Mycoplasmatota</taxon>
        <taxon>Mollicutes</taxon>
        <taxon>Entomoplasmatales</taxon>
        <taxon>Williamsoniiplasma</taxon>
    </lineage>
</organism>
<accession>A0A2K8NSL6</accession>
<evidence type="ECO:0000313" key="2">
    <source>
        <dbReference type="EMBL" id="ATZ16845.1"/>
    </source>
</evidence>
<dbReference type="KEGG" id="elj:ELUMI_v1c01170"/>
<keyword evidence="3" id="KW-1185">Reference proteome</keyword>
<reference evidence="2 3" key="1">
    <citation type="submission" date="2017-11" db="EMBL/GenBank/DDBJ databases">
        <title>Genome sequence of Entomoplasma luminosum PIMN-1 (ATCC 49195).</title>
        <authorList>
            <person name="Lo W.-S."/>
            <person name="Gasparich G.E."/>
            <person name="Kuo C.-H."/>
        </authorList>
    </citation>
    <scope>NUCLEOTIDE SEQUENCE [LARGE SCALE GENOMIC DNA]</scope>
    <source>
        <strain evidence="2 3">PIMN-1</strain>
    </source>
</reference>
<feature type="signal peptide" evidence="1">
    <location>
        <begin position="1"/>
        <end position="24"/>
    </location>
</feature>
<dbReference type="AlphaFoldDB" id="A0A2K8NSL6"/>
<name>A0A2K8NSL6_9MOLU</name>
<keyword evidence="1" id="KW-0732">Signal</keyword>
<protein>
    <submittedName>
        <fullName evidence="2">Uncharacterized protein</fullName>
    </submittedName>
</protein>
<dbReference type="EMBL" id="CP024963">
    <property type="protein sequence ID" value="ATZ16845.1"/>
    <property type="molecule type" value="Genomic_DNA"/>
</dbReference>
<proteinExistence type="predicted"/>
<gene>
    <name evidence="2" type="ORF">ELUMI_v1c01170</name>
</gene>